<gene>
    <name evidence="5" type="ORF">ACJMK2_006327</name>
</gene>
<dbReference type="InterPro" id="IPR051751">
    <property type="entry name" value="Immunoreceptor_sig_adapters"/>
</dbReference>
<dbReference type="GO" id="GO:0005737">
    <property type="term" value="C:cytoplasm"/>
    <property type="evidence" value="ECO:0007669"/>
    <property type="project" value="UniProtKB-ARBA"/>
</dbReference>
<dbReference type="EMBL" id="JBJQND010000010">
    <property type="protein sequence ID" value="KAL3864665.1"/>
    <property type="molecule type" value="Genomic_DNA"/>
</dbReference>
<evidence type="ECO:0000256" key="1">
    <source>
        <dbReference type="ARBA" id="ARBA00022999"/>
    </source>
</evidence>
<comment type="caution">
    <text evidence="5">The sequence shown here is derived from an EMBL/GenBank/DDBJ whole genome shotgun (WGS) entry which is preliminary data.</text>
</comment>
<dbReference type="SMART" id="SM00252">
    <property type="entry name" value="SH2"/>
    <property type="match status" value="1"/>
</dbReference>
<feature type="region of interest" description="Disordered" evidence="3">
    <location>
        <begin position="1"/>
        <end position="385"/>
    </location>
</feature>
<dbReference type="PANTHER" id="PTHR14098">
    <property type="entry name" value="SH2 DOMAIN CONTAINING PROTEIN"/>
    <property type="match status" value="1"/>
</dbReference>
<dbReference type="AlphaFoldDB" id="A0ABD3VSV3"/>
<name>A0ABD3VSV3_SINWO</name>
<evidence type="ECO:0000256" key="3">
    <source>
        <dbReference type="SAM" id="MobiDB-lite"/>
    </source>
</evidence>
<feature type="compositionally biased region" description="Pro residues" evidence="3">
    <location>
        <begin position="259"/>
        <end position="268"/>
    </location>
</feature>
<feature type="compositionally biased region" description="Acidic residues" evidence="3">
    <location>
        <begin position="101"/>
        <end position="111"/>
    </location>
</feature>
<evidence type="ECO:0000259" key="4">
    <source>
        <dbReference type="PROSITE" id="PS50001"/>
    </source>
</evidence>
<feature type="compositionally biased region" description="Pro residues" evidence="3">
    <location>
        <begin position="9"/>
        <end position="40"/>
    </location>
</feature>
<accession>A0ABD3VSV3</accession>
<evidence type="ECO:0000313" key="6">
    <source>
        <dbReference type="Proteomes" id="UP001634394"/>
    </source>
</evidence>
<dbReference type="Gene3D" id="3.30.505.10">
    <property type="entry name" value="SH2 domain"/>
    <property type="match status" value="1"/>
</dbReference>
<reference evidence="5 6" key="1">
    <citation type="submission" date="2024-11" db="EMBL/GenBank/DDBJ databases">
        <title>Chromosome-level genome assembly of the freshwater bivalve Anodonta woodiana.</title>
        <authorList>
            <person name="Chen X."/>
        </authorList>
    </citation>
    <scope>NUCLEOTIDE SEQUENCE [LARGE SCALE GENOMIC DNA]</scope>
    <source>
        <strain evidence="5">MN2024</strain>
        <tissue evidence="5">Gills</tissue>
    </source>
</reference>
<feature type="compositionally biased region" description="Polar residues" evidence="3">
    <location>
        <begin position="324"/>
        <end position="351"/>
    </location>
</feature>
<sequence>MPAQGKSALPPPPGGRRAPPPPPAESEEAPPPLPSRPTPGKPGGSFSSSKNGPLSPSASSDSSFQDEEYEEPGTQVSAPPPLPPHPNAPKSIKQPSHQAVEELEQDEEYSELDGVGMVDPEPPTNDEPEQEEYDEFEGIGAEDSEPETYEAPDNQQDTYEEVPQGKPATPKLPPPSSKVGMPLPAPPASSNKNTVAPVNIPQETYEEVPVSSHPSVLTRPPPSSGKTGVPLPPPPPSEINDQISADTYETLPEQRNRTPTPPPPPPSVPSGRRPIPSPSAMASEESVPEVPDRSKQEIPKNRAASGMPLIGQDQLNSARMGLKQTISKSSSAPSKQDENVQSQGDFRSTLQIFKHKEQGKAPANASKFSAISSKKGDDKSNEETLSVGMSVKERLAILISEKAKKSGVAAAPCLVPPPKPIPPPKENKYLLQKQPETPAVTRPKSPPVQNVEEWSQDDIYDDAVSKPQDPLIGHKWFKDVGRQEANTMVKAKNMDGAYMVRKSSGKETDQPYSLVVLYKNHLYNLKIRHKKDGRYALGEEKSDELTFKDVPDLIQHHTKQAVMLVNNKENKQYETILTVCP</sequence>
<feature type="compositionally biased region" description="Pro residues" evidence="3">
    <location>
        <begin position="78"/>
        <end position="87"/>
    </location>
</feature>
<feature type="compositionally biased region" description="Low complexity" evidence="3">
    <location>
        <begin position="44"/>
        <end position="63"/>
    </location>
</feature>
<dbReference type="Pfam" id="PF00017">
    <property type="entry name" value="SH2"/>
    <property type="match status" value="1"/>
</dbReference>
<feature type="domain" description="SH2" evidence="4">
    <location>
        <begin position="454"/>
        <end position="576"/>
    </location>
</feature>
<dbReference type="SUPFAM" id="SSF55550">
    <property type="entry name" value="SH2 domain"/>
    <property type="match status" value="1"/>
</dbReference>
<proteinExistence type="predicted"/>
<feature type="compositionally biased region" description="Basic and acidic residues" evidence="3">
    <location>
        <begin position="290"/>
        <end position="300"/>
    </location>
</feature>
<dbReference type="PROSITE" id="PS50001">
    <property type="entry name" value="SH2"/>
    <property type="match status" value="1"/>
</dbReference>
<evidence type="ECO:0000256" key="2">
    <source>
        <dbReference type="PROSITE-ProRule" id="PRU00191"/>
    </source>
</evidence>
<dbReference type="InterPro" id="IPR000980">
    <property type="entry name" value="SH2"/>
</dbReference>
<feature type="compositionally biased region" description="Acidic residues" evidence="3">
    <location>
        <begin position="124"/>
        <end position="150"/>
    </location>
</feature>
<keyword evidence="1 2" id="KW-0727">SH2 domain</keyword>
<keyword evidence="6" id="KW-1185">Reference proteome</keyword>
<evidence type="ECO:0000313" key="5">
    <source>
        <dbReference type="EMBL" id="KAL3864665.1"/>
    </source>
</evidence>
<organism evidence="5 6">
    <name type="scientific">Sinanodonta woodiana</name>
    <name type="common">Chinese pond mussel</name>
    <name type="synonym">Anodonta woodiana</name>
    <dbReference type="NCBI Taxonomy" id="1069815"/>
    <lineage>
        <taxon>Eukaryota</taxon>
        <taxon>Metazoa</taxon>
        <taxon>Spiralia</taxon>
        <taxon>Lophotrochozoa</taxon>
        <taxon>Mollusca</taxon>
        <taxon>Bivalvia</taxon>
        <taxon>Autobranchia</taxon>
        <taxon>Heteroconchia</taxon>
        <taxon>Palaeoheterodonta</taxon>
        <taxon>Unionida</taxon>
        <taxon>Unionoidea</taxon>
        <taxon>Unionidae</taxon>
        <taxon>Unioninae</taxon>
        <taxon>Sinanodonta</taxon>
    </lineage>
</organism>
<dbReference type="PANTHER" id="PTHR14098:SF14">
    <property type="entry name" value="SH2 DOMAIN-CONTAINING PROTEIN"/>
    <property type="match status" value="1"/>
</dbReference>
<dbReference type="Proteomes" id="UP001634394">
    <property type="component" value="Unassembled WGS sequence"/>
</dbReference>
<dbReference type="FunFam" id="3.30.505.10:FF:000016">
    <property type="entry name" value="B-cell linker protein isoform 2"/>
    <property type="match status" value="1"/>
</dbReference>
<protein>
    <recommendedName>
        <fullName evidence="4">SH2 domain-containing protein</fullName>
    </recommendedName>
</protein>
<dbReference type="InterPro" id="IPR036860">
    <property type="entry name" value="SH2_dom_sf"/>
</dbReference>